<feature type="compositionally biased region" description="Low complexity" evidence="1">
    <location>
        <begin position="247"/>
        <end position="266"/>
    </location>
</feature>
<sequence>MTNNQLDSGNSPIMTTASPPPYIVSPKTYYAKSRHPNYSSLDQTIQSQPQSRTATPSRSSSPVPPVEELVYDCFLHSIGKLQDPNRIKMTQAFTDYVSKTHITENLDFLVNLLKYQHWLEQIHEASQLYYHKLVNSLSDLNISHQISQEIIASEDKSPMVFAKARKQVMQLLMENCTEFGSYVRKQLREELRTPQDSPNLSPISPPFSPTFSPTELRNNPVVPSNIPRSKPRNITTVSNGTKSALNSNQTSAEVSSNSSSVSSTTSFLGQLKIGKEATATTSSSSSLKFWSRKK</sequence>
<feature type="compositionally biased region" description="Polar residues" evidence="1">
    <location>
        <begin position="232"/>
        <end position="246"/>
    </location>
</feature>
<protein>
    <recommendedName>
        <fullName evidence="4">RGS domain-containing protein</fullName>
    </recommendedName>
</protein>
<dbReference type="AlphaFoldDB" id="C5MBI7"/>
<evidence type="ECO:0000313" key="3">
    <source>
        <dbReference type="Proteomes" id="UP000002037"/>
    </source>
</evidence>
<accession>C5MBI7</accession>
<reference evidence="2 3" key="1">
    <citation type="journal article" date="2009" name="Nature">
        <title>Evolution of pathogenicity and sexual reproduction in eight Candida genomes.</title>
        <authorList>
            <person name="Butler G."/>
            <person name="Rasmussen M.D."/>
            <person name="Lin M.F."/>
            <person name="Santos M.A."/>
            <person name="Sakthikumar S."/>
            <person name="Munro C.A."/>
            <person name="Rheinbay E."/>
            <person name="Grabherr M."/>
            <person name="Forche A."/>
            <person name="Reedy J.L."/>
            <person name="Agrafioti I."/>
            <person name="Arnaud M.B."/>
            <person name="Bates S."/>
            <person name="Brown A.J."/>
            <person name="Brunke S."/>
            <person name="Costanzo M.C."/>
            <person name="Fitzpatrick D.A."/>
            <person name="de Groot P.W."/>
            <person name="Harris D."/>
            <person name="Hoyer L.L."/>
            <person name="Hube B."/>
            <person name="Klis F.M."/>
            <person name="Kodira C."/>
            <person name="Lennard N."/>
            <person name="Logue M.E."/>
            <person name="Martin R."/>
            <person name="Neiman A.M."/>
            <person name="Nikolaou E."/>
            <person name="Quail M.A."/>
            <person name="Quinn J."/>
            <person name="Santos M.C."/>
            <person name="Schmitzberger F.F."/>
            <person name="Sherlock G."/>
            <person name="Shah P."/>
            <person name="Silverstein K.A."/>
            <person name="Skrzypek M.S."/>
            <person name="Soll D."/>
            <person name="Staggs R."/>
            <person name="Stansfield I."/>
            <person name="Stumpf M.P."/>
            <person name="Sudbery P.E."/>
            <person name="Srikantha T."/>
            <person name="Zeng Q."/>
            <person name="Berman J."/>
            <person name="Berriman M."/>
            <person name="Heitman J."/>
            <person name="Gow N.A."/>
            <person name="Lorenz M.C."/>
            <person name="Birren B.W."/>
            <person name="Kellis M."/>
            <person name="Cuomo C.A."/>
        </authorList>
    </citation>
    <scope>NUCLEOTIDE SEQUENCE [LARGE SCALE GENOMIC DNA]</scope>
    <source>
        <strain evidence="3">ATCC MYA-3404 / T1</strain>
    </source>
</reference>
<dbReference type="Proteomes" id="UP000002037">
    <property type="component" value="Unassembled WGS sequence"/>
</dbReference>
<dbReference type="InterPro" id="IPR044926">
    <property type="entry name" value="RGS_subdomain_2"/>
</dbReference>
<evidence type="ECO:0008006" key="4">
    <source>
        <dbReference type="Google" id="ProtNLM"/>
    </source>
</evidence>
<dbReference type="OrthoDB" id="4097096at2759"/>
<feature type="compositionally biased region" description="Polar residues" evidence="1">
    <location>
        <begin position="1"/>
        <end position="17"/>
    </location>
</feature>
<dbReference type="Gene3D" id="1.10.167.10">
    <property type="entry name" value="Regulator of G-protein Signalling 4, domain 2"/>
    <property type="match status" value="1"/>
</dbReference>
<keyword evidence="3" id="KW-1185">Reference proteome</keyword>
<feature type="region of interest" description="Disordered" evidence="1">
    <location>
        <begin position="1"/>
        <end position="64"/>
    </location>
</feature>
<evidence type="ECO:0000313" key="2">
    <source>
        <dbReference type="EMBL" id="EER33004.1"/>
    </source>
</evidence>
<gene>
    <name evidence="2" type="ORF">CTRG_03429</name>
</gene>
<feature type="region of interest" description="Disordered" evidence="1">
    <location>
        <begin position="191"/>
        <end position="266"/>
    </location>
</feature>
<evidence type="ECO:0000256" key="1">
    <source>
        <dbReference type="SAM" id="MobiDB-lite"/>
    </source>
</evidence>
<dbReference type="VEuPathDB" id="FungiDB:CTRG_03429"/>
<dbReference type="SUPFAM" id="SSF48097">
    <property type="entry name" value="Regulator of G-protein signaling, RGS"/>
    <property type="match status" value="1"/>
</dbReference>
<organism evidence="2 3">
    <name type="scientific">Candida tropicalis (strain ATCC MYA-3404 / T1)</name>
    <name type="common">Yeast</name>
    <dbReference type="NCBI Taxonomy" id="294747"/>
    <lineage>
        <taxon>Eukaryota</taxon>
        <taxon>Fungi</taxon>
        <taxon>Dikarya</taxon>
        <taxon>Ascomycota</taxon>
        <taxon>Saccharomycotina</taxon>
        <taxon>Pichiomycetes</taxon>
        <taxon>Debaryomycetaceae</taxon>
        <taxon>Candida/Lodderomyces clade</taxon>
        <taxon>Candida</taxon>
    </lineage>
</organism>
<dbReference type="eggNOG" id="ENOG502T1UR">
    <property type="taxonomic scope" value="Eukaryota"/>
</dbReference>
<dbReference type="EMBL" id="GG692398">
    <property type="protein sequence ID" value="EER33004.1"/>
    <property type="molecule type" value="Genomic_DNA"/>
</dbReference>
<name>C5MBI7_CANTT</name>
<dbReference type="HOGENOM" id="CLU_946638_0_0_1"/>
<feature type="compositionally biased region" description="Low complexity" evidence="1">
    <location>
        <begin position="49"/>
        <end position="61"/>
    </location>
</feature>
<proteinExistence type="predicted"/>
<dbReference type="GeneID" id="8302024"/>
<feature type="compositionally biased region" description="Polar residues" evidence="1">
    <location>
        <begin position="36"/>
        <end position="48"/>
    </location>
</feature>
<dbReference type="InterPro" id="IPR036305">
    <property type="entry name" value="RGS_sf"/>
</dbReference>
<dbReference type="RefSeq" id="XP_002549132.1">
    <property type="nucleotide sequence ID" value="XM_002549086.1"/>
</dbReference>
<dbReference type="KEGG" id="ctp:CTRG_03429"/>